<organism evidence="4 5">
    <name type="scientific">Saponaria officinalis</name>
    <name type="common">Common soapwort</name>
    <name type="synonym">Lychnis saponaria</name>
    <dbReference type="NCBI Taxonomy" id="3572"/>
    <lineage>
        <taxon>Eukaryota</taxon>
        <taxon>Viridiplantae</taxon>
        <taxon>Streptophyta</taxon>
        <taxon>Embryophyta</taxon>
        <taxon>Tracheophyta</taxon>
        <taxon>Spermatophyta</taxon>
        <taxon>Magnoliopsida</taxon>
        <taxon>eudicotyledons</taxon>
        <taxon>Gunneridae</taxon>
        <taxon>Pentapetalae</taxon>
        <taxon>Caryophyllales</taxon>
        <taxon>Caryophyllaceae</taxon>
        <taxon>Caryophylleae</taxon>
        <taxon>Saponaria</taxon>
    </lineage>
</organism>
<dbReference type="PROSITE" id="PS50082">
    <property type="entry name" value="WD_REPEATS_2"/>
    <property type="match status" value="1"/>
</dbReference>
<name>A0AAW1JNN0_SAPOF</name>
<evidence type="ECO:0000256" key="3">
    <source>
        <dbReference type="PROSITE-ProRule" id="PRU00221"/>
    </source>
</evidence>
<dbReference type="InterPro" id="IPR001680">
    <property type="entry name" value="WD40_rpt"/>
</dbReference>
<dbReference type="InterPro" id="IPR051179">
    <property type="entry name" value="WD_repeat_multifunction"/>
</dbReference>
<gene>
    <name evidence="4" type="ORF">RND81_07G088300</name>
</gene>
<dbReference type="InterPro" id="IPR015943">
    <property type="entry name" value="WD40/YVTN_repeat-like_dom_sf"/>
</dbReference>
<dbReference type="AlphaFoldDB" id="A0AAW1JNN0"/>
<dbReference type="PROSITE" id="PS50294">
    <property type="entry name" value="WD_REPEATS_REGION"/>
    <property type="match status" value="1"/>
</dbReference>
<dbReference type="Pfam" id="PF00400">
    <property type="entry name" value="WD40"/>
    <property type="match status" value="2"/>
</dbReference>
<keyword evidence="5" id="KW-1185">Reference proteome</keyword>
<protein>
    <submittedName>
        <fullName evidence="4">Uncharacterized protein</fullName>
    </submittedName>
</protein>
<accession>A0AAW1JNN0</accession>
<evidence type="ECO:0000313" key="4">
    <source>
        <dbReference type="EMBL" id="KAK9705870.1"/>
    </source>
</evidence>
<sequence length="165" mass="18280">MHIFTGHTGEVYGVACSPVDTTLVATTLVATEGGDDKGFMWRIGQGDWAFELQGHSDSINTLGFSMDGQLLASESFDGTVRVRNVASQSLKYTLDGPDAGIEDNFNAMKTQLKELGTQVNEEEPFYKEGQINYKEGTNCAYPYHWRSVRELLRLFFVALCGSYTV</sequence>
<evidence type="ECO:0000313" key="5">
    <source>
        <dbReference type="Proteomes" id="UP001443914"/>
    </source>
</evidence>
<feature type="repeat" description="WD" evidence="3">
    <location>
        <begin position="52"/>
        <end position="93"/>
    </location>
</feature>
<dbReference type="SUPFAM" id="SSF50978">
    <property type="entry name" value="WD40 repeat-like"/>
    <property type="match status" value="1"/>
</dbReference>
<dbReference type="SMART" id="SM00320">
    <property type="entry name" value="WD40"/>
    <property type="match status" value="1"/>
</dbReference>
<reference evidence="4" key="1">
    <citation type="submission" date="2024-03" db="EMBL/GenBank/DDBJ databases">
        <title>WGS assembly of Saponaria officinalis var. Norfolk2.</title>
        <authorList>
            <person name="Jenkins J."/>
            <person name="Shu S."/>
            <person name="Grimwood J."/>
            <person name="Barry K."/>
            <person name="Goodstein D."/>
            <person name="Schmutz J."/>
            <person name="Leebens-Mack J."/>
            <person name="Osbourn A."/>
        </authorList>
    </citation>
    <scope>NUCLEOTIDE SEQUENCE [LARGE SCALE GENOMIC DNA]</scope>
    <source>
        <strain evidence="4">JIC</strain>
    </source>
</reference>
<proteinExistence type="predicted"/>
<evidence type="ECO:0000256" key="1">
    <source>
        <dbReference type="ARBA" id="ARBA00022574"/>
    </source>
</evidence>
<keyword evidence="2" id="KW-0677">Repeat</keyword>
<dbReference type="Proteomes" id="UP001443914">
    <property type="component" value="Unassembled WGS sequence"/>
</dbReference>
<keyword evidence="1 3" id="KW-0853">WD repeat</keyword>
<dbReference type="Gene3D" id="2.130.10.10">
    <property type="entry name" value="YVTN repeat-like/Quinoprotein amine dehydrogenase"/>
    <property type="match status" value="1"/>
</dbReference>
<dbReference type="PANTHER" id="PTHR19857">
    <property type="entry name" value="MITOCHONDRIAL DIVISION PROTEIN 1-RELATED"/>
    <property type="match status" value="1"/>
</dbReference>
<dbReference type="EMBL" id="JBDFQZ010000007">
    <property type="protein sequence ID" value="KAK9705870.1"/>
    <property type="molecule type" value="Genomic_DNA"/>
</dbReference>
<evidence type="ECO:0000256" key="2">
    <source>
        <dbReference type="ARBA" id="ARBA00022737"/>
    </source>
</evidence>
<dbReference type="InterPro" id="IPR036322">
    <property type="entry name" value="WD40_repeat_dom_sf"/>
</dbReference>
<comment type="caution">
    <text evidence="4">The sequence shown here is derived from an EMBL/GenBank/DDBJ whole genome shotgun (WGS) entry which is preliminary data.</text>
</comment>
<dbReference type="PANTHER" id="PTHR19857:SF8">
    <property type="entry name" value="ANGIO-ASSOCIATED MIGRATORY CELL PROTEIN"/>
    <property type="match status" value="1"/>
</dbReference>